<comment type="caution">
    <text evidence="2">The sequence shown here is derived from an EMBL/GenBank/DDBJ whole genome shotgun (WGS) entry which is preliminary data.</text>
</comment>
<keyword evidence="1" id="KW-1133">Transmembrane helix</keyword>
<feature type="transmembrane region" description="Helical" evidence="1">
    <location>
        <begin position="41"/>
        <end position="61"/>
    </location>
</feature>
<dbReference type="EMBL" id="VDFV01000003">
    <property type="protein sequence ID" value="TNC73814.1"/>
    <property type="molecule type" value="Genomic_DNA"/>
</dbReference>
<feature type="transmembrane region" description="Helical" evidence="1">
    <location>
        <begin position="73"/>
        <end position="97"/>
    </location>
</feature>
<proteinExistence type="predicted"/>
<sequence length="104" mass="10666">MIVLDAILDLMSEGRAAAMLVGGALGGLGLGFWLGRRGWGLALAGLAMMLALAGLSFWAASRGSGEWGRQLGFVLLALLGPLPALLGLAIGGAAGVWRRRRHDG</sequence>
<feature type="transmembrane region" description="Helical" evidence="1">
    <location>
        <begin position="16"/>
        <end position="34"/>
    </location>
</feature>
<evidence type="ECO:0000313" key="3">
    <source>
        <dbReference type="Proteomes" id="UP000305709"/>
    </source>
</evidence>
<name>A0A5C4NG66_9RHOB</name>
<reference evidence="2 3" key="1">
    <citation type="submission" date="2019-06" db="EMBL/GenBank/DDBJ databases">
        <authorList>
            <person name="Jiang L."/>
        </authorList>
    </citation>
    <scope>NUCLEOTIDE SEQUENCE [LARGE SCALE GENOMIC DNA]</scope>
    <source>
        <strain evidence="2 3">YIM 48858</strain>
    </source>
</reference>
<keyword evidence="1" id="KW-0812">Transmembrane</keyword>
<keyword evidence="1" id="KW-0472">Membrane</keyword>
<evidence type="ECO:0000313" key="2">
    <source>
        <dbReference type="EMBL" id="TNC73814.1"/>
    </source>
</evidence>
<dbReference type="AlphaFoldDB" id="A0A5C4NG66"/>
<gene>
    <name evidence="2" type="ORF">FHG71_04900</name>
</gene>
<keyword evidence="3" id="KW-1185">Reference proteome</keyword>
<dbReference type="RefSeq" id="WP_139080497.1">
    <property type="nucleotide sequence ID" value="NZ_VDFV01000003.1"/>
</dbReference>
<dbReference type="Proteomes" id="UP000305709">
    <property type="component" value="Unassembled WGS sequence"/>
</dbReference>
<evidence type="ECO:0000256" key="1">
    <source>
        <dbReference type="SAM" id="Phobius"/>
    </source>
</evidence>
<organism evidence="2 3">
    <name type="scientific">Rubellimicrobium roseum</name>
    <dbReference type="NCBI Taxonomy" id="687525"/>
    <lineage>
        <taxon>Bacteria</taxon>
        <taxon>Pseudomonadati</taxon>
        <taxon>Pseudomonadota</taxon>
        <taxon>Alphaproteobacteria</taxon>
        <taxon>Rhodobacterales</taxon>
        <taxon>Roseobacteraceae</taxon>
        <taxon>Rubellimicrobium</taxon>
    </lineage>
</organism>
<protein>
    <submittedName>
        <fullName evidence="2">Uncharacterized protein</fullName>
    </submittedName>
</protein>
<accession>A0A5C4NG66</accession>